<reference evidence="1" key="1">
    <citation type="submission" date="2021-06" db="EMBL/GenBank/DDBJ databases">
        <authorList>
            <person name="Tian F."/>
            <person name="Li J."/>
            <person name="Li F."/>
            <person name="Tong Y."/>
        </authorList>
    </citation>
    <scope>NUCLEOTIDE SEQUENCE</scope>
</reference>
<evidence type="ECO:0000313" key="2">
    <source>
        <dbReference type="Proteomes" id="UP000826964"/>
    </source>
</evidence>
<dbReference type="Proteomes" id="UP000826964">
    <property type="component" value="Segment"/>
</dbReference>
<organism evidence="1 2">
    <name type="scientific">Stenotrophomonas phage BUCT626</name>
    <dbReference type="NCBI Taxonomy" id="2860376"/>
    <lineage>
        <taxon>Viruses</taxon>
        <taxon>Duplodnaviria</taxon>
        <taxon>Heunggongvirae</taxon>
        <taxon>Uroviricota</taxon>
        <taxon>Caudoviricetes</taxon>
        <taxon>Beaumontvirinae</taxon>
        <taxon>Bixiavirus</taxon>
        <taxon>Bixiavirus BUCT626</taxon>
    </lineage>
</organism>
<protein>
    <submittedName>
        <fullName evidence="1">Uncharacterized protein</fullName>
    </submittedName>
</protein>
<sequence>MWLFRLLDGRLDSLRFDTKTVEYIGALTQMVAGNLSTRLSHAWFILDGRNMSGFEAWTETGYAQLNADFRAFHLRQRIDFYEGGTLIYNSSNRRTRQADIYFQANNPMVAWVSNLGNNGPFNGPSVALEVLNNGGGNWIARVYANNSDVIAGTLWIYDNMVPTGTNAGLELFLPDGSHAFSSGSKPMRVVGVSQRSNNIGIIPTNTGITVPPGRQYAAIQMARFVRILTTVGLYFYGCNSNGYGVGSLQPCGSEIIMPLGNSNDRYLQNGAFIYVDVTGH</sequence>
<dbReference type="EMBL" id="MZ398241">
    <property type="protein sequence ID" value="QYC96791.1"/>
    <property type="molecule type" value="Genomic_DNA"/>
</dbReference>
<proteinExistence type="predicted"/>
<evidence type="ECO:0000313" key="1">
    <source>
        <dbReference type="EMBL" id="QYC96791.1"/>
    </source>
</evidence>
<accession>A0AC61NA79</accession>
<name>A0AC61NA79_9CAUD</name>
<keyword evidence="2" id="KW-1185">Reference proteome</keyword>